<keyword evidence="5" id="KW-0443">Lipid metabolism</keyword>
<evidence type="ECO:0000256" key="5">
    <source>
        <dbReference type="ARBA" id="ARBA00023098"/>
    </source>
</evidence>
<evidence type="ECO:0008006" key="10">
    <source>
        <dbReference type="Google" id="ProtNLM"/>
    </source>
</evidence>
<proteinExistence type="inferred from homology"/>
<keyword evidence="1" id="KW-0444">Lipid biosynthesis</keyword>
<dbReference type="InterPro" id="IPR036291">
    <property type="entry name" value="NAD(P)-bd_dom_sf"/>
</dbReference>
<dbReference type="EMBL" id="KZ819310">
    <property type="protein sequence ID" value="PWN94609.1"/>
    <property type="molecule type" value="Genomic_DNA"/>
</dbReference>
<keyword evidence="3" id="KW-0752">Steroid biosynthesis</keyword>
<dbReference type="OrthoDB" id="331544at2759"/>
<evidence type="ECO:0000256" key="7">
    <source>
        <dbReference type="SAM" id="MobiDB-lite"/>
    </source>
</evidence>
<dbReference type="GO" id="GO:0005741">
    <property type="term" value="C:mitochondrial outer membrane"/>
    <property type="evidence" value="ECO:0007669"/>
    <property type="project" value="TreeGrafter"/>
</dbReference>
<dbReference type="AlphaFoldDB" id="A0A316YZA8"/>
<dbReference type="GO" id="GO:0005811">
    <property type="term" value="C:lipid droplet"/>
    <property type="evidence" value="ECO:0007669"/>
    <property type="project" value="TreeGrafter"/>
</dbReference>
<dbReference type="RefSeq" id="XP_025594888.1">
    <property type="nucleotide sequence ID" value="XM_025745596.1"/>
</dbReference>
<sequence>MADAPPRPVIVVTGANSGVGLGTCQRLLVQLSAPLPSDTEPRFALRDGPAALPSPFAAPHGCTLVLACRNPVKAHRARRELMALLEALGELPDEAQPTEAPRSRRLPKGSIDEDADPALAAQAVEASIRRRRRRGAAAAAATAEGQAQDALASGATSSALPPPKALDTYDETRDGDGASLSFAAREARARGVYRRRFVAGTRIEFVPLDLGSMASVLSCAKDITERHGYVTHLILNAGTAAWTGINWALATWMIITRTRALLPALRATPYATPSRVIWTGSIEAFGRFYKPDDWQCLDPKRSPHPYESSKYQCELAALGLEDALRGPVRLPTAPGTPTGDASPRTAQGIEPTSFTAHPGVVASSIFAEYLNVFMALCMKFAFYLARWTLSPHHPIEAYKGAVAASHVALAPLASLDPTRRYGARADFWAREYVDAGRMDGWAQRRDRQASEQEGEHVRAQARDLIARLEGVAGRVWEEARDGSLPPFRELGPAGDSFSSALLLPSSKRAEPASPADADRDWEKVESEV</sequence>
<feature type="compositionally biased region" description="Basic and acidic residues" evidence="7">
    <location>
        <begin position="516"/>
        <end position="528"/>
    </location>
</feature>
<name>A0A316YZA8_9BASI</name>
<gene>
    <name evidence="8" type="ORF">FA09DRAFT_363485</name>
</gene>
<evidence type="ECO:0000256" key="2">
    <source>
        <dbReference type="ARBA" id="ARBA00022857"/>
    </source>
</evidence>
<evidence type="ECO:0000313" key="9">
    <source>
        <dbReference type="Proteomes" id="UP000245946"/>
    </source>
</evidence>
<feature type="region of interest" description="Disordered" evidence="7">
    <location>
        <begin position="501"/>
        <end position="528"/>
    </location>
</feature>
<reference evidence="8 9" key="1">
    <citation type="journal article" date="2018" name="Mol. Biol. Evol.">
        <title>Broad Genomic Sampling Reveals a Smut Pathogenic Ancestry of the Fungal Clade Ustilaginomycotina.</title>
        <authorList>
            <person name="Kijpornyongpan T."/>
            <person name="Mondo S.J."/>
            <person name="Barry K."/>
            <person name="Sandor L."/>
            <person name="Lee J."/>
            <person name="Lipzen A."/>
            <person name="Pangilinan J."/>
            <person name="LaButti K."/>
            <person name="Hainaut M."/>
            <person name="Henrissat B."/>
            <person name="Grigoriev I.V."/>
            <person name="Spatafora J.W."/>
            <person name="Aime M.C."/>
        </authorList>
    </citation>
    <scope>NUCLEOTIDE SEQUENCE [LARGE SCALE GENOMIC DNA]</scope>
    <source>
        <strain evidence="8 9">MCA 4186</strain>
    </source>
</reference>
<dbReference type="PANTHER" id="PTHR43647">
    <property type="entry name" value="DEHYDROGENASE"/>
    <property type="match status" value="1"/>
</dbReference>
<dbReference type="SUPFAM" id="SSF51735">
    <property type="entry name" value="NAD(P)-binding Rossmann-fold domains"/>
    <property type="match status" value="1"/>
</dbReference>
<comment type="similarity">
    <text evidence="6">Belongs to the short-chain dehydrogenases/reductases (SDR) family. ERG27 subfamily.</text>
</comment>
<dbReference type="InterPro" id="IPR051593">
    <property type="entry name" value="Ergosterol_Biosynth_ERG27"/>
</dbReference>
<evidence type="ECO:0000256" key="3">
    <source>
        <dbReference type="ARBA" id="ARBA00022955"/>
    </source>
</evidence>
<feature type="region of interest" description="Disordered" evidence="7">
    <location>
        <begin position="137"/>
        <end position="172"/>
    </location>
</feature>
<dbReference type="GO" id="GO:0005789">
    <property type="term" value="C:endoplasmic reticulum membrane"/>
    <property type="evidence" value="ECO:0007669"/>
    <property type="project" value="TreeGrafter"/>
</dbReference>
<feature type="region of interest" description="Disordered" evidence="7">
    <location>
        <begin position="329"/>
        <end position="350"/>
    </location>
</feature>
<dbReference type="Proteomes" id="UP000245946">
    <property type="component" value="Unassembled WGS sequence"/>
</dbReference>
<evidence type="ECO:0000256" key="1">
    <source>
        <dbReference type="ARBA" id="ARBA00022516"/>
    </source>
</evidence>
<evidence type="ECO:0000256" key="6">
    <source>
        <dbReference type="ARBA" id="ARBA00023593"/>
    </source>
</evidence>
<evidence type="ECO:0000313" key="8">
    <source>
        <dbReference type="EMBL" id="PWN94609.1"/>
    </source>
</evidence>
<dbReference type="GeneID" id="37273140"/>
<organism evidence="8 9">
    <name type="scientific">Tilletiopsis washingtonensis</name>
    <dbReference type="NCBI Taxonomy" id="58919"/>
    <lineage>
        <taxon>Eukaryota</taxon>
        <taxon>Fungi</taxon>
        <taxon>Dikarya</taxon>
        <taxon>Basidiomycota</taxon>
        <taxon>Ustilaginomycotina</taxon>
        <taxon>Exobasidiomycetes</taxon>
        <taxon>Entylomatales</taxon>
        <taxon>Entylomatales incertae sedis</taxon>
        <taxon>Tilletiopsis</taxon>
    </lineage>
</organism>
<keyword evidence="9" id="KW-1185">Reference proteome</keyword>
<dbReference type="Gene3D" id="3.40.50.720">
    <property type="entry name" value="NAD(P)-binding Rossmann-like Domain"/>
    <property type="match status" value="1"/>
</dbReference>
<protein>
    <recommendedName>
        <fullName evidence="10">NAD(P)-binding protein</fullName>
    </recommendedName>
</protein>
<dbReference type="PANTHER" id="PTHR43647:SF1">
    <property type="entry name" value="3-KETO-STEROID REDUCTASE ERG27"/>
    <property type="match status" value="1"/>
</dbReference>
<keyword evidence="2" id="KW-0521">NADP</keyword>
<dbReference type="GO" id="GO:0000253">
    <property type="term" value="F:3-beta-hydroxysteroid 3-dehydrogenase (NADP+) activity"/>
    <property type="evidence" value="ECO:0007669"/>
    <property type="project" value="TreeGrafter"/>
</dbReference>
<evidence type="ECO:0000256" key="4">
    <source>
        <dbReference type="ARBA" id="ARBA00023002"/>
    </source>
</evidence>
<keyword evidence="4" id="KW-0560">Oxidoreductase</keyword>
<accession>A0A316YZA8</accession>
<feature type="region of interest" description="Disordered" evidence="7">
    <location>
        <begin position="92"/>
        <end position="117"/>
    </location>
</feature>
<dbReference type="STRING" id="58919.A0A316YZA8"/>
<dbReference type="GO" id="GO:0006694">
    <property type="term" value="P:steroid biosynthetic process"/>
    <property type="evidence" value="ECO:0007669"/>
    <property type="project" value="UniProtKB-KW"/>
</dbReference>
<feature type="compositionally biased region" description="Low complexity" evidence="7">
    <location>
        <begin position="137"/>
        <end position="152"/>
    </location>
</feature>